<dbReference type="AlphaFoldDB" id="A0ABD5NLR9"/>
<dbReference type="RefSeq" id="WP_256530650.1">
    <property type="nucleotide sequence ID" value="NZ_CP101824.1"/>
</dbReference>
<evidence type="ECO:0000313" key="3">
    <source>
        <dbReference type="EMBL" id="MFC3957961.1"/>
    </source>
</evidence>
<name>A0ABD5NLR9_9EURY</name>
<sequence>MSKRIRVEEDTHAALSALKGDDETFDALLTRLLEERRERVRDGAGLWDGTGAAEKAREARTEMKRGVGNR</sequence>
<gene>
    <name evidence="3" type="ORF">ACFOUR_06190</name>
</gene>
<keyword evidence="4" id="KW-1185">Reference proteome</keyword>
<protein>
    <submittedName>
        <fullName evidence="3">Antitoxin VapB family protein</fullName>
    </submittedName>
</protein>
<evidence type="ECO:0000256" key="1">
    <source>
        <dbReference type="ARBA" id="ARBA00022649"/>
    </source>
</evidence>
<organism evidence="3 4">
    <name type="scientific">Halovivax cerinus</name>
    <dbReference type="NCBI Taxonomy" id="1487865"/>
    <lineage>
        <taxon>Archaea</taxon>
        <taxon>Methanobacteriati</taxon>
        <taxon>Methanobacteriota</taxon>
        <taxon>Stenosarchaea group</taxon>
        <taxon>Halobacteria</taxon>
        <taxon>Halobacteriales</taxon>
        <taxon>Natrialbaceae</taxon>
        <taxon>Halovivax</taxon>
    </lineage>
</organism>
<evidence type="ECO:0000256" key="2">
    <source>
        <dbReference type="SAM" id="MobiDB-lite"/>
    </source>
</evidence>
<accession>A0ABD5NLR9</accession>
<dbReference type="Proteomes" id="UP001595846">
    <property type="component" value="Unassembled WGS sequence"/>
</dbReference>
<feature type="compositionally biased region" description="Basic and acidic residues" evidence="2">
    <location>
        <begin position="54"/>
        <end position="70"/>
    </location>
</feature>
<proteinExistence type="predicted"/>
<dbReference type="EMBL" id="JBHSAQ010000002">
    <property type="protein sequence ID" value="MFC3957961.1"/>
    <property type="molecule type" value="Genomic_DNA"/>
</dbReference>
<keyword evidence="1" id="KW-1277">Toxin-antitoxin system</keyword>
<dbReference type="InterPro" id="IPR003847">
    <property type="entry name" value="Put_antitoxin"/>
</dbReference>
<feature type="region of interest" description="Disordered" evidence="2">
    <location>
        <begin position="50"/>
        <end position="70"/>
    </location>
</feature>
<comment type="caution">
    <text evidence="3">The sequence shown here is derived from an EMBL/GenBank/DDBJ whole genome shotgun (WGS) entry which is preliminary data.</text>
</comment>
<reference evidence="3 4" key="1">
    <citation type="journal article" date="2019" name="Int. J. Syst. Evol. Microbiol.">
        <title>The Global Catalogue of Microorganisms (GCM) 10K type strain sequencing project: providing services to taxonomists for standard genome sequencing and annotation.</title>
        <authorList>
            <consortium name="The Broad Institute Genomics Platform"/>
            <consortium name="The Broad Institute Genome Sequencing Center for Infectious Disease"/>
            <person name="Wu L."/>
            <person name="Ma J."/>
        </authorList>
    </citation>
    <scope>NUCLEOTIDE SEQUENCE [LARGE SCALE GENOMIC DNA]</scope>
    <source>
        <strain evidence="3 4">IBRC-M 10256</strain>
    </source>
</reference>
<dbReference type="Pfam" id="PF02697">
    <property type="entry name" value="VAPB_antitox"/>
    <property type="match status" value="1"/>
</dbReference>
<evidence type="ECO:0000313" key="4">
    <source>
        <dbReference type="Proteomes" id="UP001595846"/>
    </source>
</evidence>
<dbReference type="GeneID" id="73903342"/>